<evidence type="ECO:0000256" key="2">
    <source>
        <dbReference type="ARBA" id="ARBA00022670"/>
    </source>
</evidence>
<feature type="region of interest" description="Disordered" evidence="5">
    <location>
        <begin position="104"/>
        <end position="135"/>
    </location>
</feature>
<dbReference type="InterPro" id="IPR036034">
    <property type="entry name" value="PDZ_sf"/>
</dbReference>
<organism evidence="8 9">
    <name type="scientific">Enterococcus faecalis TX4248</name>
    <dbReference type="NCBI Taxonomy" id="749495"/>
    <lineage>
        <taxon>Bacteria</taxon>
        <taxon>Bacillati</taxon>
        <taxon>Bacillota</taxon>
        <taxon>Bacilli</taxon>
        <taxon>Lactobacillales</taxon>
        <taxon>Enterococcaceae</taxon>
        <taxon>Enterococcus</taxon>
    </lineage>
</organism>
<dbReference type="PANTHER" id="PTHR43343">
    <property type="entry name" value="PEPTIDASE S12"/>
    <property type="match status" value="1"/>
</dbReference>
<sequence length="440" mass="45751">MHLLGGYFMQRKDVTPNSDKKSLLQKFGIGLAGGLLGGALILGGAYSGIIPTPNGGNNAATTTSTNHGDTKVSNVSYNVSSDVTKAVKKVQNSVVSVINMQSASNNSSADDPFGGLFGGNEGTQDSSGNNGNDLEAASEGSGVIYKKDGKTAYVVTNNHVVDKAQGLEVVLSDGTKVKGELVGTDAYTDLAVIKISSDKVDQVAEFGNSSKITVGEPAIAIGSPLGSDYANSVTQGIISSVNRNITNKNESGETININAIQTDAAINPGNSGGPLINIEGQVIGINSVKIVQSTSQVSVEGMGFAIPSNDVVNIINQLEKDGKVTRPALGITMSDLTGISSQQQEQILKIPASVKTGVVVRGVEAATPAEKAGLEKYDVITKVDGQDVSSTTDLQSALYKKKVGDKMEVTYYRGSKEMKATIDLTIDKSALTQQNNRSNQ</sequence>
<evidence type="ECO:0000256" key="6">
    <source>
        <dbReference type="SAM" id="Phobius"/>
    </source>
</evidence>
<gene>
    <name evidence="8" type="ORF">HMPREF9498_02567</name>
</gene>
<dbReference type="HOGENOM" id="CLU_020120_0_2_9"/>
<evidence type="ECO:0000313" key="8">
    <source>
        <dbReference type="EMBL" id="EFM81825.1"/>
    </source>
</evidence>
<dbReference type="InterPro" id="IPR009003">
    <property type="entry name" value="Peptidase_S1_PA"/>
</dbReference>
<dbReference type="GO" id="GO:0004252">
    <property type="term" value="F:serine-type endopeptidase activity"/>
    <property type="evidence" value="ECO:0007669"/>
    <property type="project" value="InterPro"/>
</dbReference>
<feature type="compositionally biased region" description="Polar residues" evidence="5">
    <location>
        <begin position="122"/>
        <end position="132"/>
    </location>
</feature>
<dbReference type="SUPFAM" id="SSF50156">
    <property type="entry name" value="PDZ domain-like"/>
    <property type="match status" value="1"/>
</dbReference>
<name>A0A125W371_ENTFL</name>
<accession>A0A125W371</accession>
<keyword evidence="6" id="KW-0812">Transmembrane</keyword>
<dbReference type="Pfam" id="PF13365">
    <property type="entry name" value="Trypsin_2"/>
    <property type="match status" value="1"/>
</dbReference>
<dbReference type="InterPro" id="IPR051201">
    <property type="entry name" value="Chloro_Bact_Ser_Proteases"/>
</dbReference>
<keyword evidence="6" id="KW-1133">Transmembrane helix</keyword>
<proteinExistence type="inferred from homology"/>
<dbReference type="SMART" id="SM00228">
    <property type="entry name" value="PDZ"/>
    <property type="match status" value="1"/>
</dbReference>
<feature type="transmembrane region" description="Helical" evidence="6">
    <location>
        <begin position="27"/>
        <end position="49"/>
    </location>
</feature>
<dbReference type="SMR" id="A0A125W371"/>
<dbReference type="Gene3D" id="2.30.42.10">
    <property type="match status" value="1"/>
</dbReference>
<keyword evidence="3" id="KW-0378">Hydrolase</keyword>
<dbReference type="InterPro" id="IPR001478">
    <property type="entry name" value="PDZ"/>
</dbReference>
<keyword evidence="6" id="KW-0472">Membrane</keyword>
<dbReference type="InterPro" id="IPR001940">
    <property type="entry name" value="Peptidase_S1C"/>
</dbReference>
<dbReference type="AlphaFoldDB" id="A0A125W371"/>
<evidence type="ECO:0000256" key="1">
    <source>
        <dbReference type="ARBA" id="ARBA00010541"/>
    </source>
</evidence>
<dbReference type="PROSITE" id="PS50106">
    <property type="entry name" value="PDZ"/>
    <property type="match status" value="1"/>
</dbReference>
<evidence type="ECO:0000256" key="5">
    <source>
        <dbReference type="SAM" id="MobiDB-lite"/>
    </source>
</evidence>
<dbReference type="GO" id="GO:0006508">
    <property type="term" value="P:proteolysis"/>
    <property type="evidence" value="ECO:0007669"/>
    <property type="project" value="UniProtKB-KW"/>
</dbReference>
<dbReference type="Gene3D" id="2.40.10.10">
    <property type="entry name" value="Trypsin-like serine proteases"/>
    <property type="match status" value="2"/>
</dbReference>
<dbReference type="Pfam" id="PF13180">
    <property type="entry name" value="PDZ_2"/>
    <property type="match status" value="1"/>
</dbReference>
<evidence type="ECO:0000259" key="7">
    <source>
        <dbReference type="PROSITE" id="PS50106"/>
    </source>
</evidence>
<evidence type="ECO:0000256" key="3">
    <source>
        <dbReference type="ARBA" id="ARBA00022801"/>
    </source>
</evidence>
<evidence type="ECO:0000313" key="9">
    <source>
        <dbReference type="Proteomes" id="UP000004846"/>
    </source>
</evidence>
<feature type="domain" description="PDZ" evidence="7">
    <location>
        <begin position="315"/>
        <end position="415"/>
    </location>
</feature>
<dbReference type="PRINTS" id="PR00834">
    <property type="entry name" value="PROTEASES2C"/>
</dbReference>
<reference evidence="8 9" key="1">
    <citation type="submission" date="2010-07" db="EMBL/GenBank/DDBJ databases">
        <authorList>
            <person name="Sid Ahmed O."/>
        </authorList>
    </citation>
    <scope>NUCLEOTIDE SEQUENCE [LARGE SCALE GENOMIC DNA]</scope>
    <source>
        <strain evidence="8 9">TX4248</strain>
    </source>
</reference>
<comment type="similarity">
    <text evidence="1">Belongs to the peptidase S1C family.</text>
</comment>
<dbReference type="InterPro" id="IPR043504">
    <property type="entry name" value="Peptidase_S1_PA_chymotrypsin"/>
</dbReference>
<dbReference type="CDD" id="cd06781">
    <property type="entry name" value="cpPDZ_BsHtra-like"/>
    <property type="match status" value="1"/>
</dbReference>
<keyword evidence="4" id="KW-0720">Serine protease</keyword>
<evidence type="ECO:0000256" key="4">
    <source>
        <dbReference type="ARBA" id="ARBA00022825"/>
    </source>
</evidence>
<dbReference type="PANTHER" id="PTHR43343:SF3">
    <property type="entry name" value="PROTEASE DO-LIKE 8, CHLOROPLASTIC"/>
    <property type="match status" value="1"/>
</dbReference>
<dbReference type="SUPFAM" id="SSF50494">
    <property type="entry name" value="Trypsin-like serine proteases"/>
    <property type="match status" value="1"/>
</dbReference>
<protein>
    <submittedName>
        <fullName evidence="8">Trypsin</fullName>
    </submittedName>
</protein>
<dbReference type="EMBL" id="AEBR01000093">
    <property type="protein sequence ID" value="EFM81825.1"/>
    <property type="molecule type" value="Genomic_DNA"/>
</dbReference>
<dbReference type="Proteomes" id="UP000004846">
    <property type="component" value="Unassembled WGS sequence"/>
</dbReference>
<comment type="caution">
    <text evidence="8">The sequence shown here is derived from an EMBL/GenBank/DDBJ whole genome shotgun (WGS) entry which is preliminary data.</text>
</comment>
<keyword evidence="2" id="KW-0645">Protease</keyword>